<protein>
    <submittedName>
        <fullName evidence="3">RNA-binding protein (Virulence factor B family)</fullName>
    </submittedName>
</protein>
<dbReference type="PROSITE" id="PS50126">
    <property type="entry name" value="S1"/>
    <property type="match status" value="1"/>
</dbReference>
<organism evidence="3 4">
    <name type="scientific">Aquibacillus albus</name>
    <dbReference type="NCBI Taxonomy" id="1168171"/>
    <lineage>
        <taxon>Bacteria</taxon>
        <taxon>Bacillati</taxon>
        <taxon>Bacillota</taxon>
        <taxon>Bacilli</taxon>
        <taxon>Bacillales</taxon>
        <taxon>Bacillaceae</taxon>
        <taxon>Aquibacillus</taxon>
    </lineage>
</organism>
<comment type="caution">
    <text evidence="3">The sequence shown here is derived from an EMBL/GenBank/DDBJ whole genome shotgun (WGS) entry which is preliminary data.</text>
</comment>
<dbReference type="Gene3D" id="1.10.10.10">
    <property type="entry name" value="Winged helix-like DNA-binding domain superfamily/Winged helix DNA-binding domain"/>
    <property type="match status" value="1"/>
</dbReference>
<keyword evidence="4" id="KW-1185">Reference proteome</keyword>
<dbReference type="InterPro" id="IPR048587">
    <property type="entry name" value="CvfB_S1_3rd"/>
</dbReference>
<dbReference type="SMART" id="SM00316">
    <property type="entry name" value="S1"/>
    <property type="match status" value="3"/>
</dbReference>
<accession>A0ABS2N2J0</accession>
<evidence type="ECO:0000313" key="4">
    <source>
        <dbReference type="Proteomes" id="UP001296943"/>
    </source>
</evidence>
<dbReference type="Pfam" id="PF13509">
    <property type="entry name" value="S1_2"/>
    <property type="match status" value="1"/>
</dbReference>
<dbReference type="Proteomes" id="UP001296943">
    <property type="component" value="Unassembled WGS sequence"/>
</dbReference>
<dbReference type="InterPro" id="IPR040764">
    <property type="entry name" value="CvfB_WH"/>
</dbReference>
<name>A0ABS2N2J0_9BACI</name>
<feature type="domain" description="S1 motif" evidence="2">
    <location>
        <begin position="154"/>
        <end position="214"/>
    </location>
</feature>
<evidence type="ECO:0000259" key="2">
    <source>
        <dbReference type="PROSITE" id="PS50126"/>
    </source>
</evidence>
<sequence>MNNWKVGTVHNLKVERKIDTGFVLTNGTEEVLLHKREANEELNAEDEVTVFLYHDKQGKMVATMSIPSIGFDTFDWAEVVEVVKGLGVFVNIGIDKEILVSNDDLPLLESVWPQVGDMLYVALSTDKKGRLTAEPVTEGDFANNWDAAPPSLMNNTVGGRVFRTSKEGAVMITEEGYRGFIHNTERKKEPRLGEWVNGRVIKVKEDGTLNLSLRPFKREGRLEDAEVILHFLKDNQGVMDLNDRSTPEDIYNTFRISKAAFKRAIGKLMKENKVEQKGGKTYLTNTN</sequence>
<comment type="similarity">
    <text evidence="1">Belongs to the CvfB family.</text>
</comment>
<dbReference type="InterPro" id="IPR048588">
    <property type="entry name" value="CvfB_S1_2nd"/>
</dbReference>
<evidence type="ECO:0000313" key="3">
    <source>
        <dbReference type="EMBL" id="MBM7572311.1"/>
    </source>
</evidence>
<gene>
    <name evidence="3" type="ORF">JOC48_002814</name>
</gene>
<dbReference type="InterPro" id="IPR036388">
    <property type="entry name" value="WH-like_DNA-bd_sf"/>
</dbReference>
<dbReference type="InterPro" id="IPR014464">
    <property type="entry name" value="CvfB_fam"/>
</dbReference>
<proteinExistence type="inferred from homology"/>
<dbReference type="PANTHER" id="PTHR37296">
    <property type="entry name" value="CONSERVED VIRULENCE FACTOR B"/>
    <property type="match status" value="1"/>
</dbReference>
<dbReference type="PANTHER" id="PTHR37296:SF1">
    <property type="entry name" value="CONSERVED VIRULENCE FACTOR B"/>
    <property type="match status" value="1"/>
</dbReference>
<evidence type="ECO:0000256" key="1">
    <source>
        <dbReference type="PIRNR" id="PIRNR012524"/>
    </source>
</evidence>
<dbReference type="Pfam" id="PF21191">
    <property type="entry name" value="CvfB_1st"/>
    <property type="match status" value="1"/>
</dbReference>
<dbReference type="Pfam" id="PF21543">
    <property type="entry name" value="CvfB_2nd"/>
    <property type="match status" value="1"/>
</dbReference>
<dbReference type="Gene3D" id="2.40.50.140">
    <property type="entry name" value="Nucleic acid-binding proteins"/>
    <property type="match status" value="2"/>
</dbReference>
<dbReference type="SUPFAM" id="SSF50249">
    <property type="entry name" value="Nucleic acid-binding proteins"/>
    <property type="match status" value="1"/>
</dbReference>
<dbReference type="PIRSF" id="PIRSF012524">
    <property type="entry name" value="YitL_S1"/>
    <property type="match status" value="1"/>
</dbReference>
<dbReference type="RefSeq" id="WP_204500626.1">
    <property type="nucleotide sequence ID" value="NZ_JAFBDR010000016.1"/>
</dbReference>
<dbReference type="InterPro" id="IPR003029">
    <property type="entry name" value="S1_domain"/>
</dbReference>
<dbReference type="Pfam" id="PF17783">
    <property type="entry name" value="WHD_CvfB"/>
    <property type="match status" value="1"/>
</dbReference>
<dbReference type="InterPro" id="IPR039566">
    <property type="entry name" value="CvfB_S1_st"/>
</dbReference>
<dbReference type="EMBL" id="JAFBDR010000016">
    <property type="protein sequence ID" value="MBM7572311.1"/>
    <property type="molecule type" value="Genomic_DNA"/>
</dbReference>
<dbReference type="InterPro" id="IPR012340">
    <property type="entry name" value="NA-bd_OB-fold"/>
</dbReference>
<reference evidence="3 4" key="1">
    <citation type="submission" date="2021-01" db="EMBL/GenBank/DDBJ databases">
        <title>Genomic Encyclopedia of Type Strains, Phase IV (KMG-IV): sequencing the most valuable type-strain genomes for metagenomic binning, comparative biology and taxonomic classification.</title>
        <authorList>
            <person name="Goeker M."/>
        </authorList>
    </citation>
    <scope>NUCLEOTIDE SEQUENCE [LARGE SCALE GENOMIC DNA]</scope>
    <source>
        <strain evidence="3 4">DSM 23711</strain>
    </source>
</reference>